<dbReference type="Proteomes" id="UP000304953">
    <property type="component" value="Unassembled WGS sequence"/>
</dbReference>
<proteinExistence type="predicted"/>
<name>A0AC61S1Q7_9FIRM</name>
<comment type="caution">
    <text evidence="1">The sequence shown here is derived from an EMBL/GenBank/DDBJ whole genome shotgun (WGS) entry which is preliminary data.</text>
</comment>
<organism evidence="1 2">
    <name type="scientific">Petralouisia muris</name>
    <dbReference type="NCBI Taxonomy" id="3032872"/>
    <lineage>
        <taxon>Bacteria</taxon>
        <taxon>Bacillati</taxon>
        <taxon>Bacillota</taxon>
        <taxon>Clostridia</taxon>
        <taxon>Lachnospirales</taxon>
        <taxon>Lachnospiraceae</taxon>
        <taxon>Petralouisia</taxon>
    </lineage>
</organism>
<dbReference type="EMBL" id="SRYA01000002">
    <property type="protein sequence ID" value="TGY98190.1"/>
    <property type="molecule type" value="Genomic_DNA"/>
</dbReference>
<sequence>MEAKDQKILDEILESHSYDQTAVIGIMQDIQKVYRYLPEEMLCYIAKKLHLSEAKVYGVATFYENFSLEPKGKYIIKICDGTACHVRQSTAILDEIRGFLGVTGAKPTTEDMMFTVETVSCLGACGLAPVCTVNDVVHPAMTPEKARALIQELKESPEAGEEANDEN</sequence>
<gene>
    <name evidence="1" type="ORF">E5329_01600</name>
</gene>
<evidence type="ECO:0000313" key="2">
    <source>
        <dbReference type="Proteomes" id="UP000304953"/>
    </source>
</evidence>
<reference evidence="1" key="1">
    <citation type="submission" date="2019-04" db="EMBL/GenBank/DDBJ databases">
        <title>Microbes associate with the intestines of laboratory mice.</title>
        <authorList>
            <person name="Navarre W."/>
            <person name="Wong E."/>
            <person name="Huang K."/>
            <person name="Tropini C."/>
            <person name="Ng K."/>
            <person name="Yu B."/>
        </authorList>
    </citation>
    <scope>NUCLEOTIDE SEQUENCE</scope>
    <source>
        <strain evidence="1">NM01_1-7b</strain>
    </source>
</reference>
<protein>
    <submittedName>
        <fullName evidence="1">NAD(P)H-dependent oxidoreductase subunit E</fullName>
    </submittedName>
</protein>
<accession>A0AC61S1Q7</accession>
<keyword evidence="2" id="KW-1185">Reference proteome</keyword>
<evidence type="ECO:0000313" key="1">
    <source>
        <dbReference type="EMBL" id="TGY98190.1"/>
    </source>
</evidence>